<name>A0A948TMZ4_9BACT</name>
<dbReference type="PANTHER" id="PTHR30250">
    <property type="entry name" value="PST FAMILY PREDICTED COLANIC ACID TRANSPORTER"/>
    <property type="match status" value="1"/>
</dbReference>
<keyword evidence="4 7" id="KW-0812">Transmembrane</keyword>
<feature type="transmembrane region" description="Helical" evidence="7">
    <location>
        <begin position="442"/>
        <end position="463"/>
    </location>
</feature>
<comment type="caution">
    <text evidence="8">The sequence shown here is derived from an EMBL/GenBank/DDBJ whole genome shotgun (WGS) entry which is preliminary data.</text>
</comment>
<accession>A0A948TMZ4</accession>
<feature type="transmembrane region" description="Helical" evidence="7">
    <location>
        <begin position="380"/>
        <end position="401"/>
    </location>
</feature>
<dbReference type="CDD" id="cd13127">
    <property type="entry name" value="MATE_tuaB_like"/>
    <property type="match status" value="1"/>
</dbReference>
<dbReference type="EMBL" id="JAHLFJ010000073">
    <property type="protein sequence ID" value="MBU3856406.1"/>
    <property type="molecule type" value="Genomic_DNA"/>
</dbReference>
<keyword evidence="5 7" id="KW-1133">Transmembrane helix</keyword>
<feature type="transmembrane region" description="Helical" evidence="7">
    <location>
        <begin position="21"/>
        <end position="40"/>
    </location>
</feature>
<reference evidence="8" key="2">
    <citation type="submission" date="2021-04" db="EMBL/GenBank/DDBJ databases">
        <authorList>
            <person name="Gilroy R."/>
        </authorList>
    </citation>
    <scope>NUCLEOTIDE SEQUENCE</scope>
    <source>
        <strain evidence="8">8470</strain>
    </source>
</reference>
<feature type="transmembrane region" description="Helical" evidence="7">
    <location>
        <begin position="255"/>
        <end position="274"/>
    </location>
</feature>
<keyword evidence="3" id="KW-1003">Cell membrane</keyword>
<feature type="transmembrane region" description="Helical" evidence="7">
    <location>
        <begin position="179"/>
        <end position="196"/>
    </location>
</feature>
<feature type="transmembrane region" description="Helical" evidence="7">
    <location>
        <begin position="151"/>
        <end position="173"/>
    </location>
</feature>
<feature type="transmembrane region" description="Helical" evidence="7">
    <location>
        <begin position="117"/>
        <end position="139"/>
    </location>
</feature>
<dbReference type="Proteomes" id="UP000784286">
    <property type="component" value="Unassembled WGS sequence"/>
</dbReference>
<organism evidence="8 9">
    <name type="scientific">Candidatus Phocaeicola excrementipullorum</name>
    <dbReference type="NCBI Taxonomy" id="2838731"/>
    <lineage>
        <taxon>Bacteria</taxon>
        <taxon>Pseudomonadati</taxon>
        <taxon>Bacteroidota</taxon>
        <taxon>Bacteroidia</taxon>
        <taxon>Bacteroidales</taxon>
        <taxon>Bacteroidaceae</taxon>
        <taxon>Phocaeicola</taxon>
    </lineage>
</organism>
<comment type="subcellular location">
    <subcellularLocation>
        <location evidence="1">Cell membrane</location>
        <topology evidence="1">Multi-pass membrane protein</topology>
    </subcellularLocation>
</comment>
<dbReference type="InterPro" id="IPR050833">
    <property type="entry name" value="Poly_Biosynth_Transport"/>
</dbReference>
<evidence type="ECO:0000256" key="2">
    <source>
        <dbReference type="ARBA" id="ARBA00007430"/>
    </source>
</evidence>
<reference evidence="8" key="1">
    <citation type="journal article" date="2021" name="PeerJ">
        <title>Extensive microbial diversity within the chicken gut microbiome revealed by metagenomics and culture.</title>
        <authorList>
            <person name="Gilroy R."/>
            <person name="Ravi A."/>
            <person name="Getino M."/>
            <person name="Pursley I."/>
            <person name="Horton D.L."/>
            <person name="Alikhan N.F."/>
            <person name="Baker D."/>
            <person name="Gharbi K."/>
            <person name="Hall N."/>
            <person name="Watson M."/>
            <person name="Adriaenssens E.M."/>
            <person name="Foster-Nyarko E."/>
            <person name="Jarju S."/>
            <person name="Secka A."/>
            <person name="Antonio M."/>
            <person name="Oren A."/>
            <person name="Chaudhuri R.R."/>
            <person name="La Ragione R."/>
            <person name="Hildebrand F."/>
            <person name="Pallen M.J."/>
        </authorList>
    </citation>
    <scope>NUCLEOTIDE SEQUENCE</scope>
    <source>
        <strain evidence="8">8470</strain>
    </source>
</reference>
<dbReference type="GO" id="GO:0005886">
    <property type="term" value="C:plasma membrane"/>
    <property type="evidence" value="ECO:0007669"/>
    <property type="project" value="UniProtKB-SubCell"/>
</dbReference>
<evidence type="ECO:0000313" key="8">
    <source>
        <dbReference type="EMBL" id="MBU3856406.1"/>
    </source>
</evidence>
<evidence type="ECO:0000256" key="3">
    <source>
        <dbReference type="ARBA" id="ARBA00022475"/>
    </source>
</evidence>
<feature type="transmembrane region" description="Helical" evidence="7">
    <location>
        <begin position="327"/>
        <end position="349"/>
    </location>
</feature>
<evidence type="ECO:0000256" key="7">
    <source>
        <dbReference type="SAM" id="Phobius"/>
    </source>
</evidence>
<keyword evidence="6 7" id="KW-0472">Membrane</keyword>
<proteinExistence type="inferred from homology"/>
<dbReference type="AlphaFoldDB" id="A0A948TMZ4"/>
<dbReference type="PANTHER" id="PTHR30250:SF10">
    <property type="entry name" value="LIPOPOLYSACCHARIDE BIOSYNTHESIS PROTEIN WZXC"/>
    <property type="match status" value="1"/>
</dbReference>
<feature type="transmembrane region" description="Helical" evidence="7">
    <location>
        <begin position="217"/>
        <end position="235"/>
    </location>
</feature>
<comment type="similarity">
    <text evidence="2">Belongs to the polysaccharide synthase family.</text>
</comment>
<evidence type="ECO:0000256" key="4">
    <source>
        <dbReference type="ARBA" id="ARBA00022692"/>
    </source>
</evidence>
<evidence type="ECO:0000256" key="1">
    <source>
        <dbReference type="ARBA" id="ARBA00004651"/>
    </source>
</evidence>
<evidence type="ECO:0000256" key="5">
    <source>
        <dbReference type="ARBA" id="ARBA00022989"/>
    </source>
</evidence>
<dbReference type="Pfam" id="PF13440">
    <property type="entry name" value="Polysacc_synt_3"/>
    <property type="match status" value="1"/>
</dbReference>
<evidence type="ECO:0000256" key="6">
    <source>
        <dbReference type="ARBA" id="ARBA00023136"/>
    </source>
</evidence>
<feature type="transmembrane region" description="Helical" evidence="7">
    <location>
        <begin position="295"/>
        <end position="315"/>
    </location>
</feature>
<feature type="transmembrane region" description="Helical" evidence="7">
    <location>
        <begin position="46"/>
        <end position="70"/>
    </location>
</feature>
<feature type="transmembrane region" description="Helical" evidence="7">
    <location>
        <begin position="413"/>
        <end position="436"/>
    </location>
</feature>
<gene>
    <name evidence="8" type="ORF">H9928_07625</name>
</gene>
<protein>
    <submittedName>
        <fullName evidence="8">Lipopolysaccharide biosynthesis protein</fullName>
    </submittedName>
</protein>
<evidence type="ECO:0000313" key="9">
    <source>
        <dbReference type="Proteomes" id="UP000784286"/>
    </source>
</evidence>
<sequence>MPEQSLKEKTAKGLLWGGLSNGAQQLLNLFFGIFLARILSRADYGMVGMLSIFSLVASSIQESGFTAALANKKAIRHEDYNAVFWFSSLAGLTLYLLLSLSAPLIARFYNTPELEALSRYSFLGFFISSLGTAQSAYMFRNLMVKQRAVSMFAGLVISGTVGVVLALNGFAYWGIATQNIVYVASVTALYWHFSPWRPSFRIDFSPLKGMLSFSSRLLITNIFGHINYNILSVVLGKFYSEKEVGDFNQANKWNYMGYSVITGMINGVAQPILAKVADEKERQKRVFRKMLRFTSFLAFPSLFGLSLIATELITIAITSKWAESSHILQMLCIGSAFTSLVGLYSNLIISKGKSHIFMWNTIIQGMVQVAAMIACHPYGIPVMIRCYIGINILWLFVWQYFVWKEIRLNLFEALADILPFCLTAGGTMLLTGFLVGLCTENIYLTLLLKILFAAAIYTSVMWASGSVTFKESIQYLIKKKK</sequence>
<feature type="transmembrane region" description="Helical" evidence="7">
    <location>
        <begin position="82"/>
        <end position="105"/>
    </location>
</feature>